<protein>
    <submittedName>
        <fullName evidence="1">Adenine nucleotide alpha hydrolase</fullName>
    </submittedName>
</protein>
<keyword evidence="1" id="KW-0378">Hydrolase</keyword>
<dbReference type="GO" id="GO:0016787">
    <property type="term" value="F:hydrolase activity"/>
    <property type="evidence" value="ECO:0007669"/>
    <property type="project" value="UniProtKB-KW"/>
</dbReference>
<dbReference type="EMBL" id="PVQB02000313">
    <property type="protein sequence ID" value="KAF4338907.1"/>
    <property type="molecule type" value="Genomic_DNA"/>
</dbReference>
<proteinExistence type="predicted"/>
<name>A0A9P5DVG2_9HYPO</name>
<reference evidence="1" key="1">
    <citation type="journal article" date="2017" name="Mycologia">
        <title>Fusarium algeriense, sp. nov., a novel toxigenic crown rot pathogen of durum wheat from Algeria is nested in the Fusarium burgessii species complex.</title>
        <authorList>
            <person name="Laraba I."/>
            <person name="Keddad A."/>
            <person name="Boureghda H."/>
            <person name="Abdallah N."/>
            <person name="Vaughan M.M."/>
            <person name="Proctor R.H."/>
            <person name="Busman M."/>
            <person name="O'Donnell K."/>
        </authorList>
    </citation>
    <scope>NUCLEOTIDE SEQUENCE</scope>
    <source>
        <strain evidence="1">NRRL 25174</strain>
    </source>
</reference>
<comment type="caution">
    <text evidence="1">The sequence shown here is derived from an EMBL/GenBank/DDBJ whole genome shotgun (WGS) entry which is preliminary data.</text>
</comment>
<reference evidence="1" key="2">
    <citation type="submission" date="2020-02" db="EMBL/GenBank/DDBJ databases">
        <title>Identification and distribution of gene clusters putatively required for synthesis of sphingolipid metabolism inhibitors in phylogenetically diverse species of the filamentous fungus Fusarium.</title>
        <authorList>
            <person name="Kim H.-S."/>
            <person name="Busman M."/>
            <person name="Brown D.W."/>
            <person name="Divon H."/>
            <person name="Uhlig S."/>
            <person name="Proctor R.H."/>
        </authorList>
    </citation>
    <scope>NUCLEOTIDE SEQUENCE</scope>
    <source>
        <strain evidence="1">NRRL 25174</strain>
    </source>
</reference>
<dbReference type="Proteomes" id="UP000730481">
    <property type="component" value="Unassembled WGS sequence"/>
</dbReference>
<keyword evidence="2" id="KW-1185">Reference proteome</keyword>
<evidence type="ECO:0000313" key="1">
    <source>
        <dbReference type="EMBL" id="KAF4338907.1"/>
    </source>
</evidence>
<accession>A0A9P5DVG2</accession>
<organism evidence="1 2">
    <name type="scientific">Fusarium beomiforme</name>
    <dbReference type="NCBI Taxonomy" id="44412"/>
    <lineage>
        <taxon>Eukaryota</taxon>
        <taxon>Fungi</taxon>
        <taxon>Dikarya</taxon>
        <taxon>Ascomycota</taxon>
        <taxon>Pezizomycotina</taxon>
        <taxon>Sordariomycetes</taxon>
        <taxon>Hypocreomycetidae</taxon>
        <taxon>Hypocreales</taxon>
        <taxon>Nectriaceae</taxon>
        <taxon>Fusarium</taxon>
        <taxon>Fusarium burgessii species complex</taxon>
    </lineage>
</organism>
<dbReference type="AlphaFoldDB" id="A0A9P5DVG2"/>
<dbReference type="OrthoDB" id="197676at2759"/>
<evidence type="ECO:0000313" key="2">
    <source>
        <dbReference type="Proteomes" id="UP000730481"/>
    </source>
</evidence>
<gene>
    <name evidence="1" type="ORF">FBEOM_7170</name>
</gene>
<sequence>MIDLKPDTGRVKRPRYEERELSEELLKFHIPKCRYKHTDPLHTFYDLYRCYHKGPGGSSTYDSAGFQLDYKKVADWMKPRAYNKKTMVNGMERRLKKGDEERKEIYGTFFVDGKGPQGEEGRTQMMDQIKGQVPKDLRVPWHQNDSKRLKEWEDKEFEKVKADD</sequence>